<accession>A0A0A9XRS6</accession>
<proteinExistence type="predicted"/>
<keyword evidence="1" id="KW-0732">Signal</keyword>
<evidence type="ECO:0000256" key="1">
    <source>
        <dbReference type="SAM" id="SignalP"/>
    </source>
</evidence>
<reference evidence="2" key="1">
    <citation type="journal article" date="2014" name="PLoS ONE">
        <title>Transcriptome-Based Identification of ABC Transporters in the Western Tarnished Plant Bug Lygus hesperus.</title>
        <authorList>
            <person name="Hull J.J."/>
            <person name="Chaney K."/>
            <person name="Geib S.M."/>
            <person name="Fabrick J.A."/>
            <person name="Brent C.S."/>
            <person name="Walsh D."/>
            <person name="Lavine L.C."/>
        </authorList>
    </citation>
    <scope>NUCLEOTIDE SEQUENCE</scope>
</reference>
<reference evidence="2" key="2">
    <citation type="submission" date="2014-07" db="EMBL/GenBank/DDBJ databases">
        <authorList>
            <person name="Hull J."/>
        </authorList>
    </citation>
    <scope>NUCLEOTIDE SEQUENCE</scope>
</reference>
<feature type="chain" id="PRO_5002070217" evidence="1">
    <location>
        <begin position="23"/>
        <end position="337"/>
    </location>
</feature>
<gene>
    <name evidence="2" type="primary">tsl_0</name>
    <name evidence="2" type="ORF">CM83_43801</name>
</gene>
<feature type="signal peptide" evidence="1">
    <location>
        <begin position="1"/>
        <end position="22"/>
    </location>
</feature>
<protein>
    <submittedName>
        <fullName evidence="2">Torso-like protein</fullName>
    </submittedName>
</protein>
<dbReference type="EMBL" id="GBHO01021258">
    <property type="protein sequence ID" value="JAG22346.1"/>
    <property type="molecule type" value="Transcribed_RNA"/>
</dbReference>
<name>A0A0A9XRS6_LYGHE</name>
<evidence type="ECO:0000313" key="2">
    <source>
        <dbReference type="EMBL" id="JAG22346.1"/>
    </source>
</evidence>
<sequence>MPGSSWMTICFIIVCCLRLATSQAPELDRVGAAVNILRNFGDLDLEFRITPRNDTERWVFNSDPVYVLKDINVRRKSFNGSIGQFRLEMCRGKDELLDSFFRHVTIEGVEQPWRAFSRGWSVSKEPRTLGVASALSYELGYLLLKLDMKRDEVLMTNQEIELSTPAKELFEKIVVNDTKSVTEFQKKFGTHYIHSYSTGNSLFQVLTYRMKDFEYLERKLSSEGASNMTFAYLSKFFSPLYTKEIGQVMVTSGNFNSTVWANGLMSRKYGKNESKFPSLFSLMWRPWLLDQFETLDSGAITSLELKFIDRAFSEPSDRKEWFKEVTQYLVRLNEEQV</sequence>
<dbReference type="AlphaFoldDB" id="A0A0A9XRS6"/>
<organism evidence="2">
    <name type="scientific">Lygus hesperus</name>
    <name type="common">Western plant bug</name>
    <dbReference type="NCBI Taxonomy" id="30085"/>
    <lineage>
        <taxon>Eukaryota</taxon>
        <taxon>Metazoa</taxon>
        <taxon>Ecdysozoa</taxon>
        <taxon>Arthropoda</taxon>
        <taxon>Hexapoda</taxon>
        <taxon>Insecta</taxon>
        <taxon>Pterygota</taxon>
        <taxon>Neoptera</taxon>
        <taxon>Paraneoptera</taxon>
        <taxon>Hemiptera</taxon>
        <taxon>Heteroptera</taxon>
        <taxon>Panheteroptera</taxon>
        <taxon>Cimicomorpha</taxon>
        <taxon>Miridae</taxon>
        <taxon>Mirini</taxon>
        <taxon>Lygus</taxon>
    </lineage>
</organism>